<dbReference type="PANTHER" id="PTHR12220">
    <property type="entry name" value="50S/60S RIBOSOMAL PROTEIN L16"/>
    <property type="match status" value="1"/>
</dbReference>
<dbReference type="EMBL" id="KR149143">
    <property type="protein sequence ID" value="AKJ77340.1"/>
    <property type="molecule type" value="Genomic_DNA"/>
</dbReference>
<dbReference type="NCBIfam" id="TIGR01164">
    <property type="entry name" value="rplP_bact"/>
    <property type="match status" value="1"/>
</dbReference>
<dbReference type="Pfam" id="PF00252">
    <property type="entry name" value="Ribosomal_L16"/>
    <property type="match status" value="1"/>
</dbReference>
<sequence>MFLQPRKTKYKKTRKGRLKKFEYKANTVQFGELGLKARVAGMITAHQIEAARRTIARKIKRKGKIWIRIFPDLPITAKPTESRMGKGKGAVSHWVARVRGGTTLFEICGIPKHVAVEALKAGSKKLPIRTKIFD</sequence>
<dbReference type="GO" id="GO:0005840">
    <property type="term" value="C:ribosome"/>
    <property type="evidence" value="ECO:0007669"/>
    <property type="project" value="UniProtKB-KW"/>
</dbReference>
<dbReference type="AlphaFoldDB" id="A0A0G3F1H5"/>
<geneLocation type="mitochondrion" evidence="5"/>
<evidence type="ECO:0000256" key="3">
    <source>
        <dbReference type="ARBA" id="ARBA00023274"/>
    </source>
</evidence>
<accession>A0A0G3F1H5</accession>
<dbReference type="InterPro" id="IPR036920">
    <property type="entry name" value="Ribosomal_uL16_sf"/>
</dbReference>
<keyword evidence="5" id="KW-0496">Mitochondrion</keyword>
<dbReference type="SUPFAM" id="SSF54686">
    <property type="entry name" value="Ribosomal protein L16p/L10e"/>
    <property type="match status" value="1"/>
</dbReference>
<evidence type="ECO:0000256" key="4">
    <source>
        <dbReference type="RuleBase" id="RU004413"/>
    </source>
</evidence>
<reference evidence="5" key="1">
    <citation type="submission" date="2015-04" db="EMBL/GenBank/DDBJ databases">
        <title>Pseudonitzschia multiseries mitochondrial genome.</title>
        <authorList>
            <person name="Bi G."/>
            <person name="Yuan X."/>
            <person name="Cao M."/>
        </authorList>
    </citation>
    <scope>NUCLEOTIDE SEQUENCE</scope>
</reference>
<dbReference type="PRINTS" id="PR00060">
    <property type="entry name" value="RIBOSOMALL16"/>
</dbReference>
<dbReference type="FunFam" id="3.90.1170.10:FF:000001">
    <property type="entry name" value="50S ribosomal protein L16"/>
    <property type="match status" value="1"/>
</dbReference>
<evidence type="ECO:0000313" key="5">
    <source>
        <dbReference type="EMBL" id="AKJ77340.1"/>
    </source>
</evidence>
<dbReference type="PANTHER" id="PTHR12220:SF13">
    <property type="entry name" value="LARGE RIBOSOMAL SUBUNIT PROTEIN UL16M"/>
    <property type="match status" value="1"/>
</dbReference>
<dbReference type="InterPro" id="IPR016180">
    <property type="entry name" value="Ribosomal_uL16_dom"/>
</dbReference>
<comment type="similarity">
    <text evidence="1 4">Belongs to the universal ribosomal protein uL16 family.</text>
</comment>
<gene>
    <name evidence="5" type="primary">rpl16</name>
</gene>
<keyword evidence="3 4" id="KW-0687">Ribonucleoprotein</keyword>
<protein>
    <submittedName>
        <fullName evidence="5">Ribosomal protein L16</fullName>
    </submittedName>
</protein>
<dbReference type="CDD" id="cd01433">
    <property type="entry name" value="Ribosomal_L16_L10e"/>
    <property type="match status" value="1"/>
</dbReference>
<dbReference type="GO" id="GO:0006412">
    <property type="term" value="P:translation"/>
    <property type="evidence" value="ECO:0007669"/>
    <property type="project" value="InterPro"/>
</dbReference>
<proteinExistence type="inferred from homology"/>
<dbReference type="PROSITE" id="PS00586">
    <property type="entry name" value="RIBOSOMAL_L16_1"/>
    <property type="match status" value="1"/>
</dbReference>
<dbReference type="InterPro" id="IPR047873">
    <property type="entry name" value="Ribosomal_uL16"/>
</dbReference>
<keyword evidence="2 4" id="KW-0689">Ribosomal protein</keyword>
<name>A0A0G3F1H5_PSEMU</name>
<organism evidence="5">
    <name type="scientific">Pseudo-nitzschia multiseries</name>
    <name type="common">Marine planktonic diatom</name>
    <name type="synonym">Nitzschia pungens f. multiseries</name>
    <dbReference type="NCBI Taxonomy" id="37319"/>
    <lineage>
        <taxon>Eukaryota</taxon>
        <taxon>Sar</taxon>
        <taxon>Stramenopiles</taxon>
        <taxon>Ochrophyta</taxon>
        <taxon>Bacillariophyta</taxon>
        <taxon>Bacillariophyceae</taxon>
        <taxon>Bacillariophycidae</taxon>
        <taxon>Bacillariales</taxon>
        <taxon>Bacillariaceae</taxon>
        <taxon>Pseudo-nitzschia</taxon>
    </lineage>
</organism>
<dbReference type="GO" id="GO:0003735">
    <property type="term" value="F:structural constituent of ribosome"/>
    <property type="evidence" value="ECO:0007669"/>
    <property type="project" value="InterPro"/>
</dbReference>
<dbReference type="GeneID" id="24570678"/>
<dbReference type="RefSeq" id="YP_009144732.1">
    <property type="nucleotide sequence ID" value="NC_027265.1"/>
</dbReference>
<dbReference type="GO" id="GO:0019843">
    <property type="term" value="F:rRNA binding"/>
    <property type="evidence" value="ECO:0007669"/>
    <property type="project" value="InterPro"/>
</dbReference>
<dbReference type="InterPro" id="IPR000114">
    <property type="entry name" value="Ribosomal_uL16_bact-type"/>
</dbReference>
<dbReference type="PROSITE" id="PS00701">
    <property type="entry name" value="RIBOSOMAL_L16_2"/>
    <property type="match status" value="1"/>
</dbReference>
<evidence type="ECO:0000256" key="2">
    <source>
        <dbReference type="ARBA" id="ARBA00022980"/>
    </source>
</evidence>
<dbReference type="GO" id="GO:1990904">
    <property type="term" value="C:ribonucleoprotein complex"/>
    <property type="evidence" value="ECO:0007669"/>
    <property type="project" value="UniProtKB-KW"/>
</dbReference>
<dbReference type="InterPro" id="IPR020798">
    <property type="entry name" value="Ribosomal_uL16_CS"/>
</dbReference>
<dbReference type="Gene3D" id="3.90.1170.10">
    <property type="entry name" value="Ribosomal protein L10e/L16"/>
    <property type="match status" value="1"/>
</dbReference>
<evidence type="ECO:0000256" key="1">
    <source>
        <dbReference type="ARBA" id="ARBA00008931"/>
    </source>
</evidence>